<feature type="chain" id="PRO_5012701772" description="Glycine zipper domain-containing protein" evidence="2">
    <location>
        <begin position="19"/>
        <end position="175"/>
    </location>
</feature>
<dbReference type="RefSeq" id="WP_072552543.1">
    <property type="nucleotide sequence ID" value="NZ_CP018153.1"/>
</dbReference>
<keyword evidence="1" id="KW-0472">Membrane</keyword>
<evidence type="ECO:0000313" key="3">
    <source>
        <dbReference type="EMBL" id="APG59893.1"/>
    </source>
</evidence>
<evidence type="ECO:0000256" key="2">
    <source>
        <dbReference type="SAM" id="SignalP"/>
    </source>
</evidence>
<dbReference type="KEGG" id="grl:LPB144_05460"/>
<name>A0A1L3J462_9FLAO</name>
<protein>
    <recommendedName>
        <fullName evidence="5">Glycine zipper domain-containing protein</fullName>
    </recommendedName>
</protein>
<dbReference type="Proteomes" id="UP000182510">
    <property type="component" value="Chromosome"/>
</dbReference>
<reference evidence="3 4" key="1">
    <citation type="submission" date="2016-11" db="EMBL/GenBank/DDBJ databases">
        <title>Gramella sp. LPB0144 isolated from marine environment.</title>
        <authorList>
            <person name="Kim E."/>
            <person name="Yi H."/>
        </authorList>
    </citation>
    <scope>NUCLEOTIDE SEQUENCE [LARGE SCALE GENOMIC DNA]</scope>
    <source>
        <strain evidence="3 4">LPB0144</strain>
    </source>
</reference>
<gene>
    <name evidence="3" type="ORF">LPB144_05460</name>
</gene>
<keyword evidence="2" id="KW-0732">Signal</keyword>
<dbReference type="EMBL" id="CP018153">
    <property type="protein sequence ID" value="APG59893.1"/>
    <property type="molecule type" value="Genomic_DNA"/>
</dbReference>
<accession>A0A1L3J462</accession>
<dbReference type="AlphaFoldDB" id="A0A1L3J462"/>
<evidence type="ECO:0008006" key="5">
    <source>
        <dbReference type="Google" id="ProtNLM"/>
    </source>
</evidence>
<keyword evidence="1" id="KW-0812">Transmembrane</keyword>
<evidence type="ECO:0000256" key="1">
    <source>
        <dbReference type="SAM" id="Phobius"/>
    </source>
</evidence>
<dbReference type="OrthoDB" id="1179353at2"/>
<dbReference type="STRING" id="1913577.LPB144_05460"/>
<proteinExistence type="predicted"/>
<keyword evidence="1" id="KW-1133">Transmembrane helix</keyword>
<keyword evidence="4" id="KW-1185">Reference proteome</keyword>
<feature type="signal peptide" evidence="2">
    <location>
        <begin position="1"/>
        <end position="18"/>
    </location>
</feature>
<sequence>MRDLVLAFALLFSLYVTAQERSKYPEVFLRVYDQQGKKIAKGRILTLNANSLELQRKKMNQHIPVSGIGYIKTRHAPGNNVLIGATAGATTLAIAGVASADPDAFIFGYNEGEGAAAGAIVGSIVGAAFGGLTALFKRSKTYQITGKDSQWIRFLEDMGGPDPEKILVLKTQNDN</sequence>
<feature type="transmembrane region" description="Helical" evidence="1">
    <location>
        <begin position="115"/>
        <end position="136"/>
    </location>
</feature>
<organism evidence="3 4">
    <name type="scientific">Christiangramia salexigens</name>
    <dbReference type="NCBI Taxonomy" id="1913577"/>
    <lineage>
        <taxon>Bacteria</taxon>
        <taxon>Pseudomonadati</taxon>
        <taxon>Bacteroidota</taxon>
        <taxon>Flavobacteriia</taxon>
        <taxon>Flavobacteriales</taxon>
        <taxon>Flavobacteriaceae</taxon>
        <taxon>Christiangramia</taxon>
    </lineage>
</organism>
<evidence type="ECO:0000313" key="4">
    <source>
        <dbReference type="Proteomes" id="UP000182510"/>
    </source>
</evidence>